<gene>
    <name evidence="2" type="ORF">FTUN_4670</name>
</gene>
<organism evidence="2 3">
    <name type="scientific">Frigoriglobus tundricola</name>
    <dbReference type="NCBI Taxonomy" id="2774151"/>
    <lineage>
        <taxon>Bacteria</taxon>
        <taxon>Pseudomonadati</taxon>
        <taxon>Planctomycetota</taxon>
        <taxon>Planctomycetia</taxon>
        <taxon>Gemmatales</taxon>
        <taxon>Gemmataceae</taxon>
        <taxon>Frigoriglobus</taxon>
    </lineage>
</organism>
<name>A0A6M5YSS4_9BACT</name>
<dbReference type="EMBL" id="CP053452">
    <property type="protein sequence ID" value="QJW97105.1"/>
    <property type="molecule type" value="Genomic_DNA"/>
</dbReference>
<proteinExistence type="predicted"/>
<protein>
    <submittedName>
        <fullName evidence="2">Uncharacterized protein</fullName>
    </submittedName>
</protein>
<accession>A0A6M5YSS4</accession>
<evidence type="ECO:0000256" key="1">
    <source>
        <dbReference type="SAM" id="MobiDB-lite"/>
    </source>
</evidence>
<feature type="region of interest" description="Disordered" evidence="1">
    <location>
        <begin position="181"/>
        <end position="201"/>
    </location>
</feature>
<evidence type="ECO:0000313" key="3">
    <source>
        <dbReference type="Proteomes" id="UP000503447"/>
    </source>
</evidence>
<reference evidence="3" key="1">
    <citation type="submission" date="2020-05" db="EMBL/GenBank/DDBJ databases">
        <title>Frigoriglobus tundricola gen. nov., sp. nov., a psychrotolerant cellulolytic planctomycete of the family Gemmataceae with two divergent copies of 16S rRNA gene.</title>
        <authorList>
            <person name="Kulichevskaya I.S."/>
            <person name="Ivanova A.A."/>
            <person name="Naumoff D.G."/>
            <person name="Beletsky A.V."/>
            <person name="Rijpstra W.I.C."/>
            <person name="Sinninghe Damste J.S."/>
            <person name="Mardanov A.V."/>
            <person name="Ravin N.V."/>
            <person name="Dedysh S.N."/>
        </authorList>
    </citation>
    <scope>NUCLEOTIDE SEQUENCE [LARGE SCALE GENOMIC DNA]</scope>
    <source>
        <strain evidence="3">PL17</strain>
    </source>
</reference>
<keyword evidence="3" id="KW-1185">Reference proteome</keyword>
<dbReference type="AlphaFoldDB" id="A0A6M5YSS4"/>
<sequence>MAAWIAGTSAANTAVATPTSTARPAFSADRRAGFTSGFRNIDSSSARNWLNVSSAKRTPSGTPRTAPIRPRNAAATANRTMIWSRVAPIARSTPMSARRSATVTAIALYTRNRPTIIAPAEHISTPIWRPETTSCVLRRCASGARTSARRAMTFAAAAATASRSAPGSRNRSIRFTFCGKKASAATSPSPPPTATIGGTGRTTCSACPTLMPMKFFPSGATGESLSNSTTPIGRHSTFRDAYRTTNGFSPPVRRIHSS</sequence>
<dbReference type="Proteomes" id="UP000503447">
    <property type="component" value="Chromosome"/>
</dbReference>
<dbReference type="KEGG" id="ftj:FTUN_4670"/>
<evidence type="ECO:0000313" key="2">
    <source>
        <dbReference type="EMBL" id="QJW97105.1"/>
    </source>
</evidence>